<dbReference type="AlphaFoldDB" id="I0YXD2"/>
<dbReference type="OrthoDB" id="2139710at2759"/>
<dbReference type="KEGG" id="csl:COCSUDRAFT_53491"/>
<accession>I0YXD2</accession>
<reference evidence="2 3" key="1">
    <citation type="journal article" date="2012" name="Genome Biol.">
        <title>The genome of the polar eukaryotic microalga coccomyxa subellipsoidea reveals traits of cold adaptation.</title>
        <authorList>
            <person name="Blanc G."/>
            <person name="Agarkova I."/>
            <person name="Grimwood J."/>
            <person name="Kuo A."/>
            <person name="Brueggeman A."/>
            <person name="Dunigan D."/>
            <person name="Gurnon J."/>
            <person name="Ladunga I."/>
            <person name="Lindquist E."/>
            <person name="Lucas S."/>
            <person name="Pangilinan J."/>
            <person name="Proschold T."/>
            <person name="Salamov A."/>
            <person name="Schmutz J."/>
            <person name="Weeks D."/>
            <person name="Yamada T."/>
            <person name="Claverie J.M."/>
            <person name="Grigoriev I."/>
            <person name="Van Etten J."/>
            <person name="Lomsadze A."/>
            <person name="Borodovsky M."/>
        </authorList>
    </citation>
    <scope>NUCLEOTIDE SEQUENCE [LARGE SCALE GENOMIC DNA]</scope>
    <source>
        <strain evidence="2 3">C-169</strain>
    </source>
</reference>
<gene>
    <name evidence="2" type="ORF">COCSUDRAFT_53491</name>
</gene>
<organism evidence="2 3">
    <name type="scientific">Coccomyxa subellipsoidea (strain C-169)</name>
    <name type="common">Green microalga</name>
    <dbReference type="NCBI Taxonomy" id="574566"/>
    <lineage>
        <taxon>Eukaryota</taxon>
        <taxon>Viridiplantae</taxon>
        <taxon>Chlorophyta</taxon>
        <taxon>core chlorophytes</taxon>
        <taxon>Trebouxiophyceae</taxon>
        <taxon>Trebouxiophyceae incertae sedis</taxon>
        <taxon>Coccomyxaceae</taxon>
        <taxon>Coccomyxa</taxon>
        <taxon>Coccomyxa subellipsoidea</taxon>
    </lineage>
</organism>
<protein>
    <submittedName>
        <fullName evidence="2">Uncharacterized protein</fullName>
    </submittedName>
</protein>
<proteinExistence type="predicted"/>
<dbReference type="Proteomes" id="UP000007264">
    <property type="component" value="Unassembled WGS sequence"/>
</dbReference>
<name>I0YXD2_COCSC</name>
<dbReference type="EMBL" id="AGSI01000008">
    <property type="protein sequence ID" value="EIE23051.1"/>
    <property type="molecule type" value="Genomic_DNA"/>
</dbReference>
<dbReference type="eggNOG" id="ENOG502S4DC">
    <property type="taxonomic scope" value="Eukaryota"/>
</dbReference>
<dbReference type="RefSeq" id="XP_005647595.1">
    <property type="nucleotide sequence ID" value="XM_005647538.1"/>
</dbReference>
<evidence type="ECO:0000256" key="1">
    <source>
        <dbReference type="SAM" id="MobiDB-lite"/>
    </source>
</evidence>
<comment type="caution">
    <text evidence="2">The sequence shown here is derived from an EMBL/GenBank/DDBJ whole genome shotgun (WGS) entry which is preliminary data.</text>
</comment>
<sequence length="277" mass="30793">MSAVARAFGRAHKKHLEHHAGDTGDAQEQPAPQQVLSAETRGSELSKLLSSTPTCILRPHAFFVSWQGVVTLAYRGFPPALVRLKQELDKRHGSLPKENPGSKWPKTSLGAVRDTCRLNPQQLDALLRICREETELLRADELASQGFLIDRAAVAVFECRSLERLVSWQEMGFSGEVDESLPEGEETERVDRIMAEAEAPDYWFAASRDGNREGHYRDDHLGVTLAFGLPLEAGHVEAATQVGALIERFRQRVNAELPGMYAWFADSSLHVTLRAVI</sequence>
<feature type="region of interest" description="Disordered" evidence="1">
    <location>
        <begin position="6"/>
        <end position="40"/>
    </location>
</feature>
<dbReference type="GeneID" id="17041039"/>
<evidence type="ECO:0000313" key="3">
    <source>
        <dbReference type="Proteomes" id="UP000007264"/>
    </source>
</evidence>
<keyword evidence="3" id="KW-1185">Reference proteome</keyword>
<evidence type="ECO:0000313" key="2">
    <source>
        <dbReference type="EMBL" id="EIE23051.1"/>
    </source>
</evidence>